<dbReference type="RefSeq" id="WP_253063016.1">
    <property type="nucleotide sequence ID" value="NZ_JAMXWM010000017.1"/>
</dbReference>
<name>A0ABW5S7A1_9BACL</name>
<dbReference type="InterPro" id="IPR017021">
    <property type="entry name" value="UCP033763"/>
</dbReference>
<dbReference type="PROSITE" id="PS51257">
    <property type="entry name" value="PROKAR_LIPOPROTEIN"/>
    <property type="match status" value="1"/>
</dbReference>
<gene>
    <name evidence="1" type="ORF">ACFSUE_18855</name>
</gene>
<organism evidence="1 2">
    <name type="scientific">Sporolactobacillus shoreicorticis</name>
    <dbReference type="NCBI Taxonomy" id="1923877"/>
    <lineage>
        <taxon>Bacteria</taxon>
        <taxon>Bacillati</taxon>
        <taxon>Bacillota</taxon>
        <taxon>Bacilli</taxon>
        <taxon>Bacillales</taxon>
        <taxon>Sporolactobacillaceae</taxon>
        <taxon>Sporolactobacillus</taxon>
    </lineage>
</organism>
<sequence>MNDSEKKCVIVIDHELPIGVIANTAAILGCTLGSDFSEVVGNDIEDGSGFQHRGIVNLPIPVLSSTREGLMNIHCEVKNQSCKKIDLIDFTTTAQRSKDYEDYTAKLHNTATEDLNFLGLCLYGEKKAVNHLTGSLPTLK</sequence>
<dbReference type="Gene3D" id="3.40.1490.10">
    <property type="entry name" value="Bit1"/>
    <property type="match status" value="1"/>
</dbReference>
<dbReference type="InterPro" id="IPR018988">
    <property type="entry name" value="DUF2000"/>
</dbReference>
<keyword evidence="2" id="KW-1185">Reference proteome</keyword>
<dbReference type="Proteomes" id="UP001597399">
    <property type="component" value="Unassembled WGS sequence"/>
</dbReference>
<reference evidence="2" key="1">
    <citation type="journal article" date="2019" name="Int. J. Syst. Evol. Microbiol.">
        <title>The Global Catalogue of Microorganisms (GCM) 10K type strain sequencing project: providing services to taxonomists for standard genome sequencing and annotation.</title>
        <authorList>
            <consortium name="The Broad Institute Genomics Platform"/>
            <consortium name="The Broad Institute Genome Sequencing Center for Infectious Disease"/>
            <person name="Wu L."/>
            <person name="Ma J."/>
        </authorList>
    </citation>
    <scope>NUCLEOTIDE SEQUENCE [LARGE SCALE GENOMIC DNA]</scope>
    <source>
        <strain evidence="2">TISTR 2466</strain>
    </source>
</reference>
<dbReference type="PIRSF" id="PIRSF033736">
    <property type="entry name" value="UCP033763"/>
    <property type="match status" value="1"/>
</dbReference>
<dbReference type="Pfam" id="PF09391">
    <property type="entry name" value="DUF2000"/>
    <property type="match status" value="1"/>
</dbReference>
<comment type="caution">
    <text evidence="1">The sequence shown here is derived from an EMBL/GenBank/DDBJ whole genome shotgun (WGS) entry which is preliminary data.</text>
</comment>
<accession>A0ABW5S7A1</accession>
<proteinExistence type="predicted"/>
<protein>
    <submittedName>
        <fullName evidence="1">DUF2000 domain-containing protein</fullName>
    </submittedName>
</protein>
<evidence type="ECO:0000313" key="2">
    <source>
        <dbReference type="Proteomes" id="UP001597399"/>
    </source>
</evidence>
<evidence type="ECO:0000313" key="1">
    <source>
        <dbReference type="EMBL" id="MFD2695666.1"/>
    </source>
</evidence>
<dbReference type="SUPFAM" id="SSF102462">
    <property type="entry name" value="Peptidyl-tRNA hydrolase II"/>
    <property type="match status" value="1"/>
</dbReference>
<dbReference type="InterPro" id="IPR023476">
    <property type="entry name" value="Pep_tRNA_hydro_II_dom_sf"/>
</dbReference>
<dbReference type="EMBL" id="JBHUMQ010000050">
    <property type="protein sequence ID" value="MFD2695666.1"/>
    <property type="molecule type" value="Genomic_DNA"/>
</dbReference>